<keyword evidence="4 7" id="KW-0560">Oxidoreductase</keyword>
<evidence type="ECO:0000256" key="5">
    <source>
        <dbReference type="ARBA" id="ARBA00023004"/>
    </source>
</evidence>
<accession>A0A438LZQ6</accession>
<keyword evidence="9" id="KW-1185">Reference proteome</keyword>
<evidence type="ECO:0000313" key="9">
    <source>
        <dbReference type="Proteomes" id="UP000284824"/>
    </source>
</evidence>
<dbReference type="PANTHER" id="PTHR46696">
    <property type="entry name" value="P450, PUTATIVE (EUROFUNG)-RELATED"/>
    <property type="match status" value="1"/>
</dbReference>
<dbReference type="CDD" id="cd11029">
    <property type="entry name" value="CYP107-like"/>
    <property type="match status" value="1"/>
</dbReference>
<dbReference type="PANTHER" id="PTHR46696:SF1">
    <property type="entry name" value="CYTOCHROME P450 YJIB-RELATED"/>
    <property type="match status" value="1"/>
</dbReference>
<dbReference type="RefSeq" id="WP_206641261.1">
    <property type="nucleotide sequence ID" value="NZ_SAUN01000001.1"/>
</dbReference>
<gene>
    <name evidence="8" type="ORF">EDD27_1087</name>
</gene>
<comment type="similarity">
    <text evidence="1 7">Belongs to the cytochrome P450 family.</text>
</comment>
<evidence type="ECO:0000256" key="3">
    <source>
        <dbReference type="ARBA" id="ARBA00022723"/>
    </source>
</evidence>
<dbReference type="PROSITE" id="PS00086">
    <property type="entry name" value="CYTOCHROME_P450"/>
    <property type="match status" value="1"/>
</dbReference>
<dbReference type="FunFam" id="1.10.630.10:FF:000018">
    <property type="entry name" value="Cytochrome P450 monooxygenase"/>
    <property type="match status" value="1"/>
</dbReference>
<dbReference type="GO" id="GO:0004497">
    <property type="term" value="F:monooxygenase activity"/>
    <property type="evidence" value="ECO:0007669"/>
    <property type="project" value="UniProtKB-KW"/>
</dbReference>
<dbReference type="InterPro" id="IPR017972">
    <property type="entry name" value="Cyt_P450_CS"/>
</dbReference>
<evidence type="ECO:0000256" key="7">
    <source>
        <dbReference type="RuleBase" id="RU000461"/>
    </source>
</evidence>
<keyword evidence="5 7" id="KW-0408">Iron</keyword>
<evidence type="ECO:0000256" key="2">
    <source>
        <dbReference type="ARBA" id="ARBA00022617"/>
    </source>
</evidence>
<name>A0A438LZQ6_9ACTN</name>
<proteinExistence type="inferred from homology"/>
<organism evidence="8 9">
    <name type="scientific">Nonomuraea polychroma</name>
    <dbReference type="NCBI Taxonomy" id="46176"/>
    <lineage>
        <taxon>Bacteria</taxon>
        <taxon>Bacillati</taxon>
        <taxon>Actinomycetota</taxon>
        <taxon>Actinomycetes</taxon>
        <taxon>Streptosporangiales</taxon>
        <taxon>Streptosporangiaceae</taxon>
        <taxon>Nonomuraea</taxon>
    </lineage>
</organism>
<evidence type="ECO:0000313" key="8">
    <source>
        <dbReference type="EMBL" id="RVX38763.1"/>
    </source>
</evidence>
<dbReference type="Pfam" id="PF00067">
    <property type="entry name" value="p450"/>
    <property type="match status" value="1"/>
</dbReference>
<dbReference type="GO" id="GO:0005506">
    <property type="term" value="F:iron ion binding"/>
    <property type="evidence" value="ECO:0007669"/>
    <property type="project" value="InterPro"/>
</dbReference>
<dbReference type="EMBL" id="SAUN01000001">
    <property type="protein sequence ID" value="RVX38763.1"/>
    <property type="molecule type" value="Genomic_DNA"/>
</dbReference>
<sequence>MTAQDARNVNISDVNGGGEDPYSFYAQLRKECPVAKVRQGNGMDVYLVTRFEDAKEALCDARLAKDPRHGAAMLAASGVPLPKEGGAKLAGQMLASDPPEHTRLRRLVSKEFTVRRVERMREHIQALADQLADDLAGRLENGRGVVDLVADYAFPLPMAVIAELLGIPLADKDKFRAWSQAVLLPLGAPGKAEGAREFSGYLATLMEAKKADPGDDLFSALAVAAEDDRLSPDELIGTAILMIIAGHDTTVNLIANGMLALVRHPDQLKLLRDSPAMLPDAIDEFLRYDAPLERASARWAVEDMEIAGTFIPKGSFVSVVLGSANRDENVFGDGDRLDLTRQENHRHLAFGRGIHHCIGAPLAKLEGELAIGTLLRRFGSFELAVDPGELRWRQSIVMRSLESLPVRVSV</sequence>
<dbReference type="Proteomes" id="UP000284824">
    <property type="component" value="Unassembled WGS sequence"/>
</dbReference>
<dbReference type="InterPro" id="IPR002397">
    <property type="entry name" value="Cyt_P450_B"/>
</dbReference>
<keyword evidence="2 7" id="KW-0349">Heme</keyword>
<evidence type="ECO:0000256" key="1">
    <source>
        <dbReference type="ARBA" id="ARBA00010617"/>
    </source>
</evidence>
<dbReference type="AlphaFoldDB" id="A0A438LZQ6"/>
<dbReference type="GO" id="GO:0020037">
    <property type="term" value="F:heme binding"/>
    <property type="evidence" value="ECO:0007669"/>
    <property type="project" value="InterPro"/>
</dbReference>
<dbReference type="InterPro" id="IPR036396">
    <property type="entry name" value="Cyt_P450_sf"/>
</dbReference>
<dbReference type="InterPro" id="IPR001128">
    <property type="entry name" value="Cyt_P450"/>
</dbReference>
<keyword evidence="6 7" id="KW-0503">Monooxygenase</keyword>
<reference evidence="8 9" key="1">
    <citation type="submission" date="2019-01" db="EMBL/GenBank/DDBJ databases">
        <title>Sequencing the genomes of 1000 actinobacteria strains.</title>
        <authorList>
            <person name="Klenk H.-P."/>
        </authorList>
    </citation>
    <scope>NUCLEOTIDE SEQUENCE [LARGE SCALE GENOMIC DNA]</scope>
    <source>
        <strain evidence="8 9">DSM 43925</strain>
    </source>
</reference>
<protein>
    <submittedName>
        <fullName evidence="8">Cytochrome P450</fullName>
    </submittedName>
</protein>
<comment type="caution">
    <text evidence="8">The sequence shown here is derived from an EMBL/GenBank/DDBJ whole genome shotgun (WGS) entry which is preliminary data.</text>
</comment>
<evidence type="ECO:0000256" key="4">
    <source>
        <dbReference type="ARBA" id="ARBA00023002"/>
    </source>
</evidence>
<dbReference type="Gene3D" id="1.10.630.10">
    <property type="entry name" value="Cytochrome P450"/>
    <property type="match status" value="1"/>
</dbReference>
<dbReference type="SUPFAM" id="SSF48264">
    <property type="entry name" value="Cytochrome P450"/>
    <property type="match status" value="1"/>
</dbReference>
<dbReference type="PRINTS" id="PR00359">
    <property type="entry name" value="BP450"/>
</dbReference>
<keyword evidence="3 7" id="KW-0479">Metal-binding</keyword>
<dbReference type="GO" id="GO:0016705">
    <property type="term" value="F:oxidoreductase activity, acting on paired donors, with incorporation or reduction of molecular oxygen"/>
    <property type="evidence" value="ECO:0007669"/>
    <property type="project" value="InterPro"/>
</dbReference>
<evidence type="ECO:0000256" key="6">
    <source>
        <dbReference type="ARBA" id="ARBA00023033"/>
    </source>
</evidence>